<evidence type="ECO:0000313" key="2">
    <source>
        <dbReference type="Proteomes" id="UP000051950"/>
    </source>
</evidence>
<dbReference type="EMBL" id="LMZQ01000058">
    <property type="protein sequence ID" value="KRT13143.1"/>
    <property type="molecule type" value="Genomic_DNA"/>
</dbReference>
<proteinExistence type="predicted"/>
<gene>
    <name evidence="1" type="ORF">ASU31_26105</name>
</gene>
<evidence type="ECO:0000313" key="1">
    <source>
        <dbReference type="EMBL" id="KRT13143.1"/>
    </source>
</evidence>
<sequence length="81" mass="8779">MVYSAFSTGKQVNATTGVLDGEFKVIKERIGAPFHLAISCRALGKGILPIIPSLKNTAGSWALNRLFGVFHLLKNQPINQI</sequence>
<accession>A0A0T5VH21</accession>
<protein>
    <submittedName>
        <fullName evidence="1">Uncharacterized protein</fullName>
    </submittedName>
</protein>
<dbReference type="Proteomes" id="UP000051950">
    <property type="component" value="Unassembled WGS sequence"/>
</dbReference>
<dbReference type="AlphaFoldDB" id="A0A0T5VH21"/>
<comment type="caution">
    <text evidence="1">The sequence shown here is derived from an EMBL/GenBank/DDBJ whole genome shotgun (WGS) entry which is preliminary data.</text>
</comment>
<dbReference type="STRING" id="687842.ASU31_26105"/>
<name>A0A0T5VH21_9SPHI</name>
<keyword evidence="2" id="KW-1185">Reference proteome</keyword>
<organism evidence="1 2">
    <name type="scientific">Pedobacter ginsenosidimutans</name>
    <dbReference type="NCBI Taxonomy" id="687842"/>
    <lineage>
        <taxon>Bacteria</taxon>
        <taxon>Pseudomonadati</taxon>
        <taxon>Bacteroidota</taxon>
        <taxon>Sphingobacteriia</taxon>
        <taxon>Sphingobacteriales</taxon>
        <taxon>Sphingobacteriaceae</taxon>
        <taxon>Pedobacter</taxon>
    </lineage>
</organism>
<reference evidence="1 2" key="1">
    <citation type="submission" date="2015-11" db="EMBL/GenBank/DDBJ databases">
        <title>Sequence of Pedobacter ginsenosidimutans.</title>
        <authorList>
            <person name="Carson E."/>
            <person name="Keyser V."/>
            <person name="Newman J."/>
            <person name="Miller J."/>
        </authorList>
    </citation>
    <scope>NUCLEOTIDE SEQUENCE [LARGE SCALE GENOMIC DNA]</scope>
    <source>
        <strain evidence="1 2">KACC 14530</strain>
    </source>
</reference>